<reference evidence="3 4" key="1">
    <citation type="submission" date="2024-09" db="EMBL/GenBank/DDBJ databases">
        <authorList>
            <person name="Sun Q."/>
            <person name="Mori K."/>
        </authorList>
    </citation>
    <scope>NUCLEOTIDE SEQUENCE [LARGE SCALE GENOMIC DNA]</scope>
    <source>
        <strain evidence="3 4">JCM 1334</strain>
    </source>
</reference>
<keyword evidence="2" id="KW-0472">Membrane</keyword>
<name>A0ABV5Y0N8_ARTRM</name>
<feature type="transmembrane region" description="Helical" evidence="2">
    <location>
        <begin position="93"/>
        <end position="112"/>
    </location>
</feature>
<feature type="compositionally biased region" description="Low complexity" evidence="1">
    <location>
        <begin position="153"/>
        <end position="163"/>
    </location>
</feature>
<gene>
    <name evidence="3" type="ORF">ACFFP1_13745</name>
</gene>
<accession>A0ABV5Y0N8</accession>
<evidence type="ECO:0000256" key="2">
    <source>
        <dbReference type="SAM" id="Phobius"/>
    </source>
</evidence>
<evidence type="ECO:0000313" key="3">
    <source>
        <dbReference type="EMBL" id="MFB9820559.1"/>
    </source>
</evidence>
<dbReference type="Proteomes" id="UP001589702">
    <property type="component" value="Unassembled WGS sequence"/>
</dbReference>
<dbReference type="EMBL" id="JBHMBC010000022">
    <property type="protein sequence ID" value="MFB9820559.1"/>
    <property type="molecule type" value="Genomic_DNA"/>
</dbReference>
<keyword evidence="2" id="KW-1133">Transmembrane helix</keyword>
<dbReference type="RefSeq" id="WP_234751091.1">
    <property type="nucleotide sequence ID" value="NZ_BAAAWN010000001.1"/>
</dbReference>
<protein>
    <submittedName>
        <fullName evidence="3">Zinc ribbon domain-containing protein</fullName>
    </submittedName>
</protein>
<evidence type="ECO:0000256" key="1">
    <source>
        <dbReference type="SAM" id="MobiDB-lite"/>
    </source>
</evidence>
<keyword evidence="4" id="KW-1185">Reference proteome</keyword>
<keyword evidence="2" id="KW-0812">Transmembrane</keyword>
<feature type="region of interest" description="Disordered" evidence="1">
    <location>
        <begin position="134"/>
        <end position="167"/>
    </location>
</feature>
<evidence type="ECO:0000313" key="4">
    <source>
        <dbReference type="Proteomes" id="UP001589702"/>
    </source>
</evidence>
<proteinExistence type="predicted"/>
<organism evidence="3 4">
    <name type="scientific">Arthrobacter ramosus</name>
    <dbReference type="NCBI Taxonomy" id="1672"/>
    <lineage>
        <taxon>Bacteria</taxon>
        <taxon>Bacillati</taxon>
        <taxon>Actinomycetota</taxon>
        <taxon>Actinomycetes</taxon>
        <taxon>Micrococcales</taxon>
        <taxon>Micrococcaceae</taxon>
        <taxon>Arthrobacter</taxon>
    </lineage>
</organism>
<comment type="caution">
    <text evidence="3">The sequence shown here is derived from an EMBL/GenBank/DDBJ whole genome shotgun (WGS) entry which is preliminary data.</text>
</comment>
<feature type="compositionally biased region" description="Basic and acidic residues" evidence="1">
    <location>
        <begin position="1"/>
        <end position="16"/>
    </location>
</feature>
<feature type="region of interest" description="Disordered" evidence="1">
    <location>
        <begin position="1"/>
        <end position="47"/>
    </location>
</feature>
<sequence length="261" mass="27163">MNIPDDDVRSQAERFAEQGTRVASEGQPQQPTHPPESDIQGAGASAQTGDKPLPVLRVCPQCSVQNSAAGNFCPNCGAAYEATRYPIKVSKKVILISVAAFVLATGGIALAVNIQHTNQVNMEQESAAEATKIRESEAAASAEATKTRESEAAKASASAAKAKQAADDSTRTQRKVIVKALEDSVLKDAQERATTGVLTGPITLASCTPLGGGSTDDLTSITGTFECIAVNKTNSDGSSSGYRFSATVNWNAASYSWHLGS</sequence>